<sequence length="355" mass="38039">MSAPSGIEVTDQLRDAFSAAVESKQTRFIKVSIEKENLVHSASIPIGGSLHEDLQLLASDEILEENTPAYLLTKLDDSAEWLVIYYVPDTAKVREKMLYASSRASLLKSLGSSTFSDSIFATSKADLTPDAYAAHRKHVLAPKPLSSAEQEMADIRAAERLAGGLSAYQGSRARTTHIGQTVGMGWTEDVQEAVKALGDGDESVLVISTIDMSSETVVLQSSSQVSADALGAALPPDTACYAFFAWKHSPSQREIIFIYSCPSGSPVKQRMVYATGFNGVYMTAKTLLEGASTPLHSRKIETSNPGEINEAFLRSELDFTGSAGGSAPASGTQTPAGGQEEQKKPFAKPRGPKRR</sequence>
<evidence type="ECO:0000256" key="8">
    <source>
        <dbReference type="SAM" id="MobiDB-lite"/>
    </source>
</evidence>
<keyword evidence="5" id="KW-0009">Actin-binding</keyword>
<comment type="subunit">
    <text evidence="7">Interacts with G-actin; ADP-actin form.</text>
</comment>
<comment type="similarity">
    <text evidence="2">Belongs to the actin-binding proteins ADF family. Twinfilin subfamily.</text>
</comment>
<feature type="domain" description="ADF-H" evidence="9">
    <location>
        <begin position="181"/>
        <end position="318"/>
    </location>
</feature>
<feature type="region of interest" description="Disordered" evidence="8">
    <location>
        <begin position="319"/>
        <end position="355"/>
    </location>
</feature>
<dbReference type="SUPFAM" id="SSF55753">
    <property type="entry name" value="Actin depolymerizing proteins"/>
    <property type="match status" value="2"/>
</dbReference>
<keyword evidence="10" id="KW-0808">Transferase</keyword>
<evidence type="ECO:0000259" key="9">
    <source>
        <dbReference type="PROSITE" id="PS51263"/>
    </source>
</evidence>
<feature type="domain" description="ADF-H" evidence="9">
    <location>
        <begin position="6"/>
        <end position="137"/>
    </location>
</feature>
<evidence type="ECO:0000256" key="6">
    <source>
        <dbReference type="ARBA" id="ARBA00023212"/>
    </source>
</evidence>
<evidence type="ECO:0000256" key="3">
    <source>
        <dbReference type="ARBA" id="ARBA00022490"/>
    </source>
</evidence>
<keyword evidence="10" id="KW-0418">Kinase</keyword>
<keyword evidence="3" id="KW-0963">Cytoplasm</keyword>
<name>A0ABQ0M9A1_MYCCL</name>
<dbReference type="PANTHER" id="PTHR13759">
    <property type="entry name" value="TWINFILIN"/>
    <property type="match status" value="1"/>
</dbReference>
<accession>A0ABQ0M9A1</accession>
<proteinExistence type="inferred from homology"/>
<evidence type="ECO:0000256" key="4">
    <source>
        <dbReference type="ARBA" id="ARBA00022737"/>
    </source>
</evidence>
<evidence type="ECO:0000313" key="10">
    <source>
        <dbReference type="EMBL" id="GAT59664.1"/>
    </source>
</evidence>
<keyword evidence="4" id="KW-0677">Repeat</keyword>
<dbReference type="InterPro" id="IPR029006">
    <property type="entry name" value="ADF-H/Gelsolin-like_dom_sf"/>
</dbReference>
<dbReference type="PROSITE" id="PS51263">
    <property type="entry name" value="ADF_H"/>
    <property type="match status" value="2"/>
</dbReference>
<dbReference type="PANTHER" id="PTHR13759:SF1">
    <property type="entry name" value="TWINFILIN"/>
    <property type="match status" value="1"/>
</dbReference>
<evidence type="ECO:0000256" key="5">
    <source>
        <dbReference type="ARBA" id="ARBA00023203"/>
    </source>
</evidence>
<comment type="subcellular location">
    <subcellularLocation>
        <location evidence="1">Cytoplasm</location>
        <location evidence="1">Cytoskeleton</location>
    </subcellularLocation>
</comment>
<keyword evidence="6" id="KW-0206">Cytoskeleton</keyword>
<reference evidence="10" key="1">
    <citation type="submission" date="2014-09" db="EMBL/GenBank/DDBJ databases">
        <title>Genome sequence of the luminous mushroom Mycena chlorophos for searching fungal bioluminescence genes.</title>
        <authorList>
            <person name="Tanaka Y."/>
            <person name="Kasuga D."/>
            <person name="Oba Y."/>
            <person name="Hase S."/>
            <person name="Sato K."/>
            <person name="Oba Y."/>
            <person name="Sakakibara Y."/>
        </authorList>
    </citation>
    <scope>NUCLEOTIDE SEQUENCE</scope>
</reference>
<keyword evidence="11" id="KW-1185">Reference proteome</keyword>
<gene>
    <name evidence="10" type="ORF">MCHLO_15923</name>
</gene>
<dbReference type="Gene3D" id="3.40.20.10">
    <property type="entry name" value="Severin"/>
    <property type="match status" value="2"/>
</dbReference>
<dbReference type="EMBL" id="DF849890">
    <property type="protein sequence ID" value="GAT59664.1"/>
    <property type="molecule type" value="Genomic_DNA"/>
</dbReference>
<evidence type="ECO:0000256" key="7">
    <source>
        <dbReference type="ARBA" id="ARBA00038532"/>
    </source>
</evidence>
<evidence type="ECO:0000313" key="11">
    <source>
        <dbReference type="Proteomes" id="UP000815677"/>
    </source>
</evidence>
<dbReference type="CDD" id="cd11284">
    <property type="entry name" value="ADF_Twf-C_like"/>
    <property type="match status" value="1"/>
</dbReference>
<dbReference type="InterPro" id="IPR028458">
    <property type="entry name" value="Twinfilin"/>
</dbReference>
<organism evidence="10 11">
    <name type="scientific">Mycena chlorophos</name>
    <name type="common">Agaric fungus</name>
    <name type="synonym">Agaricus chlorophos</name>
    <dbReference type="NCBI Taxonomy" id="658473"/>
    <lineage>
        <taxon>Eukaryota</taxon>
        <taxon>Fungi</taxon>
        <taxon>Dikarya</taxon>
        <taxon>Basidiomycota</taxon>
        <taxon>Agaricomycotina</taxon>
        <taxon>Agaricomycetes</taxon>
        <taxon>Agaricomycetidae</taxon>
        <taxon>Agaricales</taxon>
        <taxon>Marasmiineae</taxon>
        <taxon>Mycenaceae</taxon>
        <taxon>Mycena</taxon>
    </lineage>
</organism>
<evidence type="ECO:0000256" key="1">
    <source>
        <dbReference type="ARBA" id="ARBA00004245"/>
    </source>
</evidence>
<dbReference type="Proteomes" id="UP000815677">
    <property type="component" value="Unassembled WGS sequence"/>
</dbReference>
<evidence type="ECO:0000256" key="2">
    <source>
        <dbReference type="ARBA" id="ARBA00009557"/>
    </source>
</evidence>
<feature type="compositionally biased region" description="Basic residues" evidence="8">
    <location>
        <begin position="345"/>
        <end position="355"/>
    </location>
</feature>
<dbReference type="CDD" id="cd11285">
    <property type="entry name" value="ADF_Twf-N_like"/>
    <property type="match status" value="1"/>
</dbReference>
<dbReference type="InterPro" id="IPR002108">
    <property type="entry name" value="ADF-H"/>
</dbReference>
<dbReference type="GO" id="GO:0016301">
    <property type="term" value="F:kinase activity"/>
    <property type="evidence" value="ECO:0007669"/>
    <property type="project" value="UniProtKB-KW"/>
</dbReference>
<dbReference type="SMART" id="SM00102">
    <property type="entry name" value="ADF"/>
    <property type="match status" value="2"/>
</dbReference>
<protein>
    <submittedName>
        <fullName evidence="10">Protein tyrosine kinase</fullName>
    </submittedName>
</protein>
<dbReference type="Pfam" id="PF00241">
    <property type="entry name" value="Cofilin_ADF"/>
    <property type="match status" value="2"/>
</dbReference>